<dbReference type="Gene3D" id="1.10.3210.10">
    <property type="entry name" value="Hypothetical protein af1432"/>
    <property type="match status" value="1"/>
</dbReference>
<protein>
    <submittedName>
        <fullName evidence="2">HD domain-containing protein</fullName>
    </submittedName>
</protein>
<evidence type="ECO:0000313" key="2">
    <source>
        <dbReference type="EMBL" id="MXQ63003.1"/>
    </source>
</evidence>
<dbReference type="OrthoDB" id="8478129at2"/>
<dbReference type="AlphaFoldDB" id="A0A6I4W0G3"/>
<evidence type="ECO:0000313" key="3">
    <source>
        <dbReference type="Proteomes" id="UP000431901"/>
    </source>
</evidence>
<accession>A0A6I4W0G3</accession>
<name>A0A6I4W0G3_9ACTN</name>
<comment type="caution">
    <text evidence="2">The sequence shown here is derived from an EMBL/GenBank/DDBJ whole genome shotgun (WGS) entry which is preliminary data.</text>
</comment>
<dbReference type="InterPro" id="IPR006674">
    <property type="entry name" value="HD_domain"/>
</dbReference>
<reference evidence="2 3" key="1">
    <citation type="submission" date="2019-12" db="EMBL/GenBank/DDBJ databases">
        <title>Nocardia macrotermitis sp. nov. and Nocardia aurantia sp. nov., isolated from the gut of the fungus growing-termite Macrotermes natalensis.</title>
        <authorList>
            <person name="Christine B."/>
            <person name="Rene B."/>
        </authorList>
    </citation>
    <scope>NUCLEOTIDE SEQUENCE [LARGE SCALE GENOMIC DNA]</scope>
    <source>
        <strain evidence="2 3">DSM 102126</strain>
    </source>
</reference>
<gene>
    <name evidence="2" type="ORF">GQ466_03035</name>
</gene>
<dbReference type="SMART" id="SM00471">
    <property type="entry name" value="HDc"/>
    <property type="match status" value="1"/>
</dbReference>
<dbReference type="Proteomes" id="UP000431901">
    <property type="component" value="Unassembled WGS sequence"/>
</dbReference>
<dbReference type="SUPFAM" id="SSF109604">
    <property type="entry name" value="HD-domain/PDEase-like"/>
    <property type="match status" value="1"/>
</dbReference>
<sequence>MNDDGALNLAASARFSAGTLRVQAGDLLTRFRRPPRADLAAPAEPPDSRLARDILALATEAYSPALLGHCQRCWYWADTFARIDGVRYDPELLYAACLLHDIALGGPDVPASCFAVHGAHLAQQRLHDWGLPDDFAATVAEAITLHMNPRVSLREGPEAHLLHAAAHLDVAGTRAVQIPRTRLREVIARHPRDGFADDFGRRFRHEAAVRPRSRAAVAWRLGMRVPLRLNPLNRRTGPADQIIPWLEKLR</sequence>
<dbReference type="InterPro" id="IPR003607">
    <property type="entry name" value="HD/PDEase_dom"/>
</dbReference>
<dbReference type="PANTHER" id="PTHR35569:SF1">
    <property type="entry name" value="CYANAMIDE HYDRATASE DDI2-RELATED"/>
    <property type="match status" value="1"/>
</dbReference>
<dbReference type="PANTHER" id="PTHR35569">
    <property type="entry name" value="CYANAMIDE HYDRATASE DDI2-RELATED"/>
    <property type="match status" value="1"/>
</dbReference>
<feature type="domain" description="HD/PDEase" evidence="1">
    <location>
        <begin position="62"/>
        <end position="180"/>
    </location>
</feature>
<dbReference type="CDD" id="cd00077">
    <property type="entry name" value="HDc"/>
    <property type="match status" value="1"/>
</dbReference>
<dbReference type="EMBL" id="WUTW01000001">
    <property type="protein sequence ID" value="MXQ63003.1"/>
    <property type="molecule type" value="Genomic_DNA"/>
</dbReference>
<proteinExistence type="predicted"/>
<organism evidence="2 3">
    <name type="scientific">Actinomadura rayongensis</name>
    <dbReference type="NCBI Taxonomy" id="1429076"/>
    <lineage>
        <taxon>Bacteria</taxon>
        <taxon>Bacillati</taxon>
        <taxon>Actinomycetota</taxon>
        <taxon>Actinomycetes</taxon>
        <taxon>Streptosporangiales</taxon>
        <taxon>Thermomonosporaceae</taxon>
        <taxon>Actinomadura</taxon>
    </lineage>
</organism>
<evidence type="ECO:0000259" key="1">
    <source>
        <dbReference type="SMART" id="SM00471"/>
    </source>
</evidence>
<dbReference type="Pfam" id="PF01966">
    <property type="entry name" value="HD"/>
    <property type="match status" value="1"/>
</dbReference>
<keyword evidence="3" id="KW-1185">Reference proteome</keyword>
<dbReference type="RefSeq" id="WP_161101219.1">
    <property type="nucleotide sequence ID" value="NZ_JBHLYI010000002.1"/>
</dbReference>